<proteinExistence type="predicted"/>
<gene>
    <name evidence="2" type="ORF">G5B37_01790</name>
</gene>
<dbReference type="KEGG" id="mgel:G5B37_01790"/>
<evidence type="ECO:0008006" key="4">
    <source>
        <dbReference type="Google" id="ProtNLM"/>
    </source>
</evidence>
<keyword evidence="1" id="KW-1133">Transmembrane helix</keyword>
<dbReference type="Proteomes" id="UP000505306">
    <property type="component" value="Chromosome"/>
</dbReference>
<reference evidence="2 3" key="1">
    <citation type="submission" date="2020-02" db="EMBL/GenBank/DDBJ databases">
        <title>Complete genome sequence of Flavobacteriaceae bacterium.</title>
        <authorList>
            <person name="Kim S.-J."/>
            <person name="Kim Y.-S."/>
            <person name="Kim K.-H."/>
        </authorList>
    </citation>
    <scope>NUCLEOTIDE SEQUENCE [LARGE SCALE GENOMIC DNA]</scope>
    <source>
        <strain evidence="2 3">RR4-40</strain>
    </source>
</reference>
<organism evidence="2 3">
    <name type="scientific">Rasiella rasia</name>
    <dbReference type="NCBI Taxonomy" id="2744027"/>
    <lineage>
        <taxon>Bacteria</taxon>
        <taxon>Pseudomonadati</taxon>
        <taxon>Bacteroidota</taxon>
        <taxon>Flavobacteriia</taxon>
        <taxon>Flavobacteriales</taxon>
        <taxon>Flavobacteriaceae</taxon>
        <taxon>Rasiella</taxon>
    </lineage>
</organism>
<keyword evidence="3" id="KW-1185">Reference proteome</keyword>
<evidence type="ECO:0000313" key="3">
    <source>
        <dbReference type="Proteomes" id="UP000505306"/>
    </source>
</evidence>
<accession>A0A6G6GII8</accession>
<dbReference type="AlphaFoldDB" id="A0A6G6GII8"/>
<feature type="transmembrane region" description="Helical" evidence="1">
    <location>
        <begin position="7"/>
        <end position="26"/>
    </location>
</feature>
<keyword evidence="1" id="KW-0812">Transmembrane</keyword>
<evidence type="ECO:0000313" key="2">
    <source>
        <dbReference type="EMBL" id="QIE58337.1"/>
    </source>
</evidence>
<name>A0A6G6GII8_9FLAO</name>
<keyword evidence="1" id="KW-0472">Membrane</keyword>
<sequence length="123" mass="13928">MKLIQRVAYYGAGFVVGLIILFFFLGGKKTSCDYGFDSRTLKNIRTKEMVFTEASEKSMQMLQIDTTAINYILKKGDVDFSETDRSLDSCKIYLVHGTAQEKEIEIRIKNCDTKAHVLAVEGK</sequence>
<dbReference type="EMBL" id="CP049057">
    <property type="protein sequence ID" value="QIE58337.1"/>
    <property type="molecule type" value="Genomic_DNA"/>
</dbReference>
<evidence type="ECO:0000256" key="1">
    <source>
        <dbReference type="SAM" id="Phobius"/>
    </source>
</evidence>
<dbReference type="RefSeq" id="WP_164678344.1">
    <property type="nucleotide sequence ID" value="NZ_CP049057.1"/>
</dbReference>
<protein>
    <recommendedName>
        <fullName evidence="4">DUF4258 domain-containing protein</fullName>
    </recommendedName>
</protein>